<dbReference type="InterPro" id="IPR002123">
    <property type="entry name" value="Plipid/glycerol_acylTrfase"/>
</dbReference>
<dbReference type="SUPFAM" id="SSF69593">
    <property type="entry name" value="Glycerol-3-phosphate (1)-acyltransferase"/>
    <property type="match status" value="1"/>
</dbReference>
<sequence>MPKAHPDSRAYRLVAIVVRPLMFAITRRDWQGAENIPASGGFIAAGNHMSNIDPLTFAHFLYDHGRAPKILAKASLWKTPGLRWLLDQTGMIPVQRNTAGAASSVSAAVDQLALGECVAVFPEGTLTRDPDLWPMVGKTGAARLALASRMPVVPIAQWGMQDILPRYSKRFRPIPPKDVAVHAGPPVDLSDLYERPIDTATLREATNRIMDAITGLLEEIRGEKAPAERFDVRKNPGSEERK</sequence>
<organism evidence="4 5">
    <name type="scientific">Oerskovia enterophila</name>
    <dbReference type="NCBI Taxonomy" id="43678"/>
    <lineage>
        <taxon>Bacteria</taxon>
        <taxon>Bacillati</taxon>
        <taxon>Actinomycetota</taxon>
        <taxon>Actinomycetes</taxon>
        <taxon>Micrococcales</taxon>
        <taxon>Cellulomonadaceae</taxon>
        <taxon>Oerskovia</taxon>
    </lineage>
</organism>
<keyword evidence="2 4" id="KW-0012">Acyltransferase</keyword>
<proteinExistence type="predicted"/>
<protein>
    <submittedName>
        <fullName evidence="4">1-acyl-sn-glycerol-3-phosphate acyltransferase</fullName>
        <ecNumber evidence="4">2.3.1.-</ecNumber>
    </submittedName>
</protein>
<feature type="domain" description="Phospholipid/glycerol acyltransferase" evidence="3">
    <location>
        <begin position="42"/>
        <end position="160"/>
    </location>
</feature>
<gene>
    <name evidence="4" type="primary">plsC_2</name>
    <name evidence="4" type="ORF">OJAG_15100</name>
</gene>
<dbReference type="PATRIC" id="fig|43678.3.peg.1582"/>
<dbReference type="Pfam" id="PF01553">
    <property type="entry name" value="Acyltransferase"/>
    <property type="match status" value="1"/>
</dbReference>
<dbReference type="AlphaFoldDB" id="A0A163RXR8"/>
<dbReference type="PANTHER" id="PTHR10434:SF55">
    <property type="entry name" value="POSSIBLE ACYLTRANSFERASE"/>
    <property type="match status" value="1"/>
</dbReference>
<comment type="caution">
    <text evidence="4">The sequence shown here is derived from an EMBL/GenBank/DDBJ whole genome shotgun (WGS) entry which is preliminary data.</text>
</comment>
<dbReference type="Proteomes" id="UP000076447">
    <property type="component" value="Unassembled WGS sequence"/>
</dbReference>
<dbReference type="EMBL" id="LRIE01000065">
    <property type="protein sequence ID" value="KZM35809.1"/>
    <property type="molecule type" value="Genomic_DNA"/>
</dbReference>
<dbReference type="GO" id="GO:0003841">
    <property type="term" value="F:1-acylglycerol-3-phosphate O-acyltransferase activity"/>
    <property type="evidence" value="ECO:0007669"/>
    <property type="project" value="TreeGrafter"/>
</dbReference>
<accession>A0A163RXR8</accession>
<evidence type="ECO:0000313" key="5">
    <source>
        <dbReference type="Proteomes" id="UP000076447"/>
    </source>
</evidence>
<evidence type="ECO:0000259" key="3">
    <source>
        <dbReference type="SMART" id="SM00563"/>
    </source>
</evidence>
<dbReference type="GO" id="GO:0005886">
    <property type="term" value="C:plasma membrane"/>
    <property type="evidence" value="ECO:0007669"/>
    <property type="project" value="TreeGrafter"/>
</dbReference>
<name>A0A163RXR8_9CELL</name>
<dbReference type="CDD" id="cd07989">
    <property type="entry name" value="LPLAT_AGPAT-like"/>
    <property type="match status" value="1"/>
</dbReference>
<dbReference type="RefSeq" id="WP_068707981.1">
    <property type="nucleotide sequence ID" value="NZ_LRIE01000065.1"/>
</dbReference>
<dbReference type="GO" id="GO:0006654">
    <property type="term" value="P:phosphatidic acid biosynthetic process"/>
    <property type="evidence" value="ECO:0007669"/>
    <property type="project" value="TreeGrafter"/>
</dbReference>
<keyword evidence="1 4" id="KW-0808">Transferase</keyword>
<dbReference type="STRING" id="43678.OJAG_15100"/>
<dbReference type="SMART" id="SM00563">
    <property type="entry name" value="PlsC"/>
    <property type="match status" value="1"/>
</dbReference>
<dbReference type="PANTHER" id="PTHR10434">
    <property type="entry name" value="1-ACYL-SN-GLYCEROL-3-PHOSPHATE ACYLTRANSFERASE"/>
    <property type="match status" value="1"/>
</dbReference>
<reference evidence="4 5" key="1">
    <citation type="submission" date="2016-01" db="EMBL/GenBank/DDBJ databases">
        <title>Genome sequence of Oerskovia enterophila VJag, an agar and cellulose degrading bacterium.</title>
        <authorList>
            <person name="Poehlein A."/>
            <person name="Jag V."/>
            <person name="Bengelsdorf F."/>
            <person name="Duerre P."/>
            <person name="Daniel R."/>
        </authorList>
    </citation>
    <scope>NUCLEOTIDE SEQUENCE [LARGE SCALE GENOMIC DNA]</scope>
    <source>
        <strain evidence="4 5">VJag</strain>
    </source>
</reference>
<dbReference type="EC" id="2.3.1.-" evidence="4"/>
<evidence type="ECO:0000256" key="2">
    <source>
        <dbReference type="ARBA" id="ARBA00023315"/>
    </source>
</evidence>
<evidence type="ECO:0000313" key="4">
    <source>
        <dbReference type="EMBL" id="KZM35809.1"/>
    </source>
</evidence>
<evidence type="ECO:0000256" key="1">
    <source>
        <dbReference type="ARBA" id="ARBA00022679"/>
    </source>
</evidence>